<feature type="domain" description="HORMA" evidence="2">
    <location>
        <begin position="15"/>
        <end position="214"/>
    </location>
</feature>
<dbReference type="Proteomes" id="UP000077266">
    <property type="component" value="Unassembled WGS sequence"/>
</dbReference>
<comment type="similarity">
    <text evidence="1">Belongs to the MAD2 family.</text>
</comment>
<dbReference type="PANTHER" id="PTHR11842:SF10">
    <property type="entry name" value="MITOTIC SPINDLE ASSEMBLY CHECKPOINT PROTEIN MAD2B"/>
    <property type="match status" value="1"/>
</dbReference>
<evidence type="ECO:0000313" key="3">
    <source>
        <dbReference type="EMBL" id="KZV98873.1"/>
    </source>
</evidence>
<keyword evidence="3" id="KW-0238">DNA-binding</keyword>
<name>A0A165M7M2_EXIGL</name>
<dbReference type="AlphaFoldDB" id="A0A165M7M2"/>
<dbReference type="InterPro" id="IPR003511">
    <property type="entry name" value="HORMA_dom"/>
</dbReference>
<dbReference type="PANTHER" id="PTHR11842">
    <property type="entry name" value="MITOTIC SPINDLE ASSEMBLY CHECKPOINT PROTEIN MAD2"/>
    <property type="match status" value="1"/>
</dbReference>
<organism evidence="3 4">
    <name type="scientific">Exidia glandulosa HHB12029</name>
    <dbReference type="NCBI Taxonomy" id="1314781"/>
    <lineage>
        <taxon>Eukaryota</taxon>
        <taxon>Fungi</taxon>
        <taxon>Dikarya</taxon>
        <taxon>Basidiomycota</taxon>
        <taxon>Agaricomycotina</taxon>
        <taxon>Agaricomycetes</taxon>
        <taxon>Auriculariales</taxon>
        <taxon>Exidiaceae</taxon>
        <taxon>Exidia</taxon>
    </lineage>
</organism>
<evidence type="ECO:0000256" key="1">
    <source>
        <dbReference type="ARBA" id="ARBA00010348"/>
    </source>
</evidence>
<protein>
    <submittedName>
        <fullName evidence="3">DNA-binding protein</fullName>
    </submittedName>
</protein>
<accession>A0A165M7M2</accession>
<dbReference type="InterPro" id="IPR036570">
    <property type="entry name" value="HORMA_dom_sf"/>
</dbReference>
<dbReference type="STRING" id="1314781.A0A165M7M2"/>
<dbReference type="PROSITE" id="PS50815">
    <property type="entry name" value="HORMA"/>
    <property type="match status" value="1"/>
</dbReference>
<evidence type="ECO:0000259" key="2">
    <source>
        <dbReference type="PROSITE" id="PS50815"/>
    </source>
</evidence>
<dbReference type="EMBL" id="KV425914">
    <property type="protein sequence ID" value="KZV98873.1"/>
    <property type="molecule type" value="Genomic_DNA"/>
</dbReference>
<keyword evidence="4" id="KW-1185">Reference proteome</keyword>
<dbReference type="FunCoup" id="A0A165M7M2">
    <property type="interactions" value="3"/>
</dbReference>
<dbReference type="SUPFAM" id="SSF56019">
    <property type="entry name" value="The spindle assembly checkpoint protein mad2"/>
    <property type="match status" value="1"/>
</dbReference>
<reference evidence="3 4" key="1">
    <citation type="journal article" date="2016" name="Mol. Biol. Evol.">
        <title>Comparative Genomics of Early-Diverging Mushroom-Forming Fungi Provides Insights into the Origins of Lignocellulose Decay Capabilities.</title>
        <authorList>
            <person name="Nagy L.G."/>
            <person name="Riley R."/>
            <person name="Tritt A."/>
            <person name="Adam C."/>
            <person name="Daum C."/>
            <person name="Floudas D."/>
            <person name="Sun H."/>
            <person name="Yadav J.S."/>
            <person name="Pangilinan J."/>
            <person name="Larsson K.H."/>
            <person name="Matsuura K."/>
            <person name="Barry K."/>
            <person name="Labutti K."/>
            <person name="Kuo R."/>
            <person name="Ohm R.A."/>
            <person name="Bhattacharya S.S."/>
            <person name="Shirouzu T."/>
            <person name="Yoshinaga Y."/>
            <person name="Martin F.M."/>
            <person name="Grigoriev I.V."/>
            <person name="Hibbett D.S."/>
        </authorList>
    </citation>
    <scope>NUCLEOTIDE SEQUENCE [LARGE SCALE GENOMIC DNA]</scope>
    <source>
        <strain evidence="3 4">HHB12029</strain>
    </source>
</reference>
<proteinExistence type="inferred from homology"/>
<gene>
    <name evidence="3" type="ORF">EXIGLDRAFT_831876</name>
</gene>
<dbReference type="GO" id="GO:0003677">
    <property type="term" value="F:DNA binding"/>
    <property type="evidence" value="ECO:0007669"/>
    <property type="project" value="UniProtKB-KW"/>
</dbReference>
<sequence>MPEEPADDDGEMTYPALSRAIADFLETAIHTLLCIRGVYPDNLFVKRRRFDAVVSYARHPALREYIKHACNAIYEELLLGSINRVAVVITDGEATLERFVFDVRNMVAPSDDEGTIQGAPQRKALAQLFRGFMLKIGSVTGMLRPLNLSDDASFSIVIELKDNIVPTAAEPSEPPPWVPAARAHTTAGAADDPSARLHYVSAIETGVINVSLAVQETGVLQQQSQEAYT</sequence>
<evidence type="ECO:0000313" key="4">
    <source>
        <dbReference type="Proteomes" id="UP000077266"/>
    </source>
</evidence>
<dbReference type="GO" id="GO:0016035">
    <property type="term" value="C:zeta DNA polymerase complex"/>
    <property type="evidence" value="ECO:0007669"/>
    <property type="project" value="TreeGrafter"/>
</dbReference>
<dbReference type="InParanoid" id="A0A165M7M2"/>
<dbReference type="Gene3D" id="3.30.900.10">
    <property type="entry name" value="HORMA domain"/>
    <property type="match status" value="1"/>
</dbReference>
<dbReference type="InterPro" id="IPR045091">
    <property type="entry name" value="Mad2-like"/>
</dbReference>
<dbReference type="OrthoDB" id="21254at2759"/>